<feature type="binding site" evidence="12">
    <location>
        <position position="218"/>
    </location>
    <ligand>
        <name>FMN</name>
        <dbReference type="ChEBI" id="CHEBI:58210"/>
    </ligand>
</feature>
<feature type="binding site" evidence="12">
    <location>
        <position position="42"/>
    </location>
    <ligand>
        <name>substrate</name>
    </ligand>
</feature>
<dbReference type="Proteomes" id="UP001304970">
    <property type="component" value="Chromosome"/>
</dbReference>
<dbReference type="GO" id="GO:0050661">
    <property type="term" value="F:NADP binding"/>
    <property type="evidence" value="ECO:0007669"/>
    <property type="project" value="TreeGrafter"/>
</dbReference>
<dbReference type="InterPro" id="IPR013785">
    <property type="entry name" value="Aldolase_TIM"/>
</dbReference>
<feature type="binding site" evidence="12">
    <location>
        <position position="166"/>
    </location>
    <ligand>
        <name>FMN</name>
        <dbReference type="ChEBI" id="CHEBI:58210"/>
    </ligand>
</feature>
<proteinExistence type="inferred from homology"/>
<dbReference type="RefSeq" id="WP_338097417.1">
    <property type="nucleotide sequence ID" value="NZ_CP131061.1"/>
</dbReference>
<feature type="binding site" evidence="12">
    <location>
        <begin position="244"/>
        <end position="245"/>
    </location>
    <ligand>
        <name>FMN</name>
        <dbReference type="ChEBI" id="CHEBI:58210"/>
    </ligand>
</feature>
<dbReference type="GO" id="GO:0006212">
    <property type="term" value="P:uracil catabolic process"/>
    <property type="evidence" value="ECO:0007669"/>
    <property type="project" value="TreeGrafter"/>
</dbReference>
<evidence type="ECO:0000256" key="4">
    <source>
        <dbReference type="ARBA" id="ARBA00008008"/>
    </source>
</evidence>
<dbReference type="NCBIfam" id="NF005574">
    <property type="entry name" value="PRK07259.1"/>
    <property type="match status" value="1"/>
</dbReference>
<keyword evidence="9 12" id="KW-0665">Pyrimidine biosynthesis</keyword>
<dbReference type="EC" id="1.3.-.-" evidence="12"/>
<feature type="binding site" evidence="12">
    <location>
        <begin position="266"/>
        <end position="267"/>
    </location>
    <ligand>
        <name>FMN</name>
        <dbReference type="ChEBI" id="CHEBI:58210"/>
    </ligand>
</feature>
<feature type="domain" description="Dihydroorotate dehydrogenase catalytic" evidence="13">
    <location>
        <begin position="3"/>
        <end position="286"/>
    </location>
</feature>
<dbReference type="HAMAP" id="MF_00224">
    <property type="entry name" value="DHO_dh_type1"/>
    <property type="match status" value="1"/>
</dbReference>
<feature type="binding site" evidence="12">
    <location>
        <begin position="66"/>
        <end position="70"/>
    </location>
    <ligand>
        <name>substrate</name>
    </ligand>
</feature>
<evidence type="ECO:0000259" key="13">
    <source>
        <dbReference type="Pfam" id="PF01180"/>
    </source>
</evidence>
<dbReference type="PANTHER" id="PTHR43073">
    <property type="entry name" value="DIHYDROPYRIMIDINE DEHYDROGENASE [NADP(+)]"/>
    <property type="match status" value="1"/>
</dbReference>
<dbReference type="FunFam" id="3.20.20.70:FF:000027">
    <property type="entry name" value="Dihydropyrimidine dehydrogenase [NADP(+)]"/>
    <property type="match status" value="1"/>
</dbReference>
<evidence type="ECO:0000256" key="7">
    <source>
        <dbReference type="ARBA" id="ARBA00022630"/>
    </source>
</evidence>
<keyword evidence="10 12" id="KW-0560">Oxidoreductase</keyword>
<dbReference type="PANTHER" id="PTHR43073:SF2">
    <property type="entry name" value="DIHYDROPYRIMIDINE DEHYDROGENASE [NADP(+)]"/>
    <property type="match status" value="1"/>
</dbReference>
<dbReference type="InterPro" id="IPR049622">
    <property type="entry name" value="Dihydroorotate_DH_I"/>
</dbReference>
<dbReference type="InterPro" id="IPR005720">
    <property type="entry name" value="Dihydroorotate_DH_cat"/>
</dbReference>
<dbReference type="GeneID" id="89228664"/>
<comment type="caution">
    <text evidence="12">Lacks conserved residue(s) required for the propagation of feature annotation.</text>
</comment>
<feature type="active site" description="Nucleophile" evidence="12">
    <location>
        <position position="126"/>
    </location>
</feature>
<dbReference type="SUPFAM" id="SSF51395">
    <property type="entry name" value="FMN-linked oxidoreductases"/>
    <property type="match status" value="1"/>
</dbReference>
<dbReference type="Gene3D" id="3.20.20.70">
    <property type="entry name" value="Aldolase class I"/>
    <property type="match status" value="1"/>
</dbReference>
<feature type="binding site" evidence="12">
    <location>
        <begin position="42"/>
        <end position="43"/>
    </location>
    <ligand>
        <name>FMN</name>
        <dbReference type="ChEBI" id="CHEBI:58210"/>
    </ligand>
</feature>
<dbReference type="Pfam" id="PF01180">
    <property type="entry name" value="DHO_dh"/>
    <property type="match status" value="1"/>
</dbReference>
<gene>
    <name evidence="14" type="primary">pyrD_2</name>
    <name evidence="12" type="synonym">pyrD</name>
    <name evidence="14" type="ORF">MsAm2_12370</name>
</gene>
<comment type="pathway">
    <text evidence="3">Pyrimidine metabolism; UMP biosynthesis via de novo pathway; orotate from (S)-dihydroorotate (NAD(+) route): step 1/1.</text>
</comment>
<dbReference type="GO" id="GO:0006210">
    <property type="term" value="P:thymine catabolic process"/>
    <property type="evidence" value="ECO:0007669"/>
    <property type="project" value="TreeGrafter"/>
</dbReference>
<comment type="catalytic activity">
    <reaction evidence="12">
        <text>(S)-dihydroorotate + A = orotate + AH2</text>
        <dbReference type="Rhea" id="RHEA:18073"/>
        <dbReference type="ChEBI" id="CHEBI:13193"/>
        <dbReference type="ChEBI" id="CHEBI:17499"/>
        <dbReference type="ChEBI" id="CHEBI:30839"/>
        <dbReference type="ChEBI" id="CHEBI:30864"/>
    </reaction>
</comment>
<dbReference type="NCBIfam" id="TIGR01037">
    <property type="entry name" value="pyrD_sub1_fam"/>
    <property type="match status" value="1"/>
</dbReference>
<keyword evidence="6 12" id="KW-0963">Cytoplasm</keyword>
<comment type="catalytic activity">
    <reaction evidence="11">
        <text>(S)-dihydroorotate + NAD(+) = orotate + NADH + H(+)</text>
        <dbReference type="Rhea" id="RHEA:13513"/>
        <dbReference type="ChEBI" id="CHEBI:15378"/>
        <dbReference type="ChEBI" id="CHEBI:30839"/>
        <dbReference type="ChEBI" id="CHEBI:30864"/>
        <dbReference type="ChEBI" id="CHEBI:57540"/>
        <dbReference type="ChEBI" id="CHEBI:57945"/>
        <dbReference type="EC" id="1.3.1.14"/>
    </reaction>
</comment>
<feature type="binding site" evidence="12">
    <location>
        <begin position="193"/>
        <end position="194"/>
    </location>
    <ligand>
        <name>substrate</name>
    </ligand>
</feature>
<evidence type="ECO:0000256" key="5">
    <source>
        <dbReference type="ARBA" id="ARBA00011669"/>
    </source>
</evidence>
<dbReference type="EMBL" id="CP131061">
    <property type="protein sequence ID" value="WNY27440.1"/>
    <property type="molecule type" value="Genomic_DNA"/>
</dbReference>
<dbReference type="GO" id="GO:0044205">
    <property type="term" value="P:'de novo' UMP biosynthetic process"/>
    <property type="evidence" value="ECO:0007669"/>
    <property type="project" value="UniProtKB-UniRule"/>
</dbReference>
<name>A0AA96ZVZ8_9EURY</name>
<sequence length="324" mass="33863">MTYSVAGITLPNPTLLAAGVLGTTGASMVRQINNGAGGVVTKSIGPTPVFGHSNPSMIALEHGFINAMGLPNPSFEEFRGEISFVKSKTKAPVVASIFGGDSSDFVKVAKGLLPSMPDAFELNLSCPHAKGYGADIGSRPEHVREIMAAVKNAVKDAAQPIPVWVKLTPNVANIKEIGLAAQEGGADAVVAINTIRAMAIDIHSGWPVLGNRSGGLSGPAIKPVAIKCVYDLYEALDIPVIGVGGISKWEDMIEMMMAGASAVQIGSAVYENDFVFRDVWAGAERFMKEKGWDVSEIIGLSHTKKPANAKKQESSCGSCAGGKK</sequence>
<dbReference type="InterPro" id="IPR024920">
    <property type="entry name" value="Dihydroorotate_DH_1"/>
</dbReference>
<comment type="cofactor">
    <cofactor evidence="12">
        <name>FMN</name>
        <dbReference type="ChEBI" id="CHEBI:58210"/>
    </cofactor>
    <text evidence="12">Binds 1 FMN per subunit.</text>
</comment>
<feature type="binding site" evidence="12">
    <location>
        <position position="123"/>
    </location>
    <ligand>
        <name>FMN</name>
        <dbReference type="ChEBI" id="CHEBI:58210"/>
    </ligand>
</feature>
<comment type="subcellular location">
    <subcellularLocation>
        <location evidence="2 12">Cytoplasm</location>
    </subcellularLocation>
</comment>
<dbReference type="GO" id="GO:0005737">
    <property type="term" value="C:cytoplasm"/>
    <property type="evidence" value="ECO:0007669"/>
    <property type="project" value="UniProtKB-SubCell"/>
</dbReference>
<feature type="binding site" evidence="12">
    <location>
        <position position="123"/>
    </location>
    <ligand>
        <name>substrate</name>
    </ligand>
</feature>
<dbReference type="PIRSF" id="PIRSF000164">
    <property type="entry name" value="DHO_oxidase"/>
    <property type="match status" value="1"/>
</dbReference>
<dbReference type="GO" id="GO:0002058">
    <property type="term" value="F:uracil binding"/>
    <property type="evidence" value="ECO:0007669"/>
    <property type="project" value="TreeGrafter"/>
</dbReference>
<dbReference type="GO" id="GO:0004589">
    <property type="term" value="F:dihydroorotate dehydrogenase (NAD+) activity"/>
    <property type="evidence" value="ECO:0007669"/>
    <property type="project" value="UniProtKB-EC"/>
</dbReference>
<dbReference type="AlphaFoldDB" id="A0AA96ZVZ8"/>
<evidence type="ECO:0000256" key="11">
    <source>
        <dbReference type="ARBA" id="ARBA00048996"/>
    </source>
</evidence>
<evidence type="ECO:0000256" key="3">
    <source>
        <dbReference type="ARBA" id="ARBA00004715"/>
    </source>
</evidence>
<comment type="function">
    <text evidence="1">Catalyzes the conversion of dihydroorotate to orotate with NAD(+) as electron acceptor.</text>
</comment>
<comment type="subunit">
    <text evidence="5">Heterotetramer of 2 PyrK and 2 PyrD type B subunits.</text>
</comment>
<dbReference type="CDD" id="cd04740">
    <property type="entry name" value="DHOD_1B_like"/>
    <property type="match status" value="1"/>
</dbReference>
<evidence type="ECO:0000256" key="1">
    <source>
        <dbReference type="ARBA" id="ARBA00003616"/>
    </source>
</evidence>
<dbReference type="InterPro" id="IPR033888">
    <property type="entry name" value="DHOD_1B"/>
</dbReference>
<feature type="binding site" evidence="12">
    <location>
        <position position="192"/>
    </location>
    <ligand>
        <name>FMN</name>
        <dbReference type="ChEBI" id="CHEBI:58210"/>
    </ligand>
</feature>
<comment type="similarity">
    <text evidence="4 12">Belongs to the dihydroorotate dehydrogenase family. Type 1 subfamily.</text>
</comment>
<dbReference type="InterPro" id="IPR012135">
    <property type="entry name" value="Dihydroorotate_DH_1_2"/>
</dbReference>
<keyword evidence="7 12" id="KW-0285">Flavoprotein</keyword>
<evidence type="ECO:0000256" key="2">
    <source>
        <dbReference type="ARBA" id="ARBA00004496"/>
    </source>
</evidence>
<evidence type="ECO:0000256" key="10">
    <source>
        <dbReference type="ARBA" id="ARBA00023002"/>
    </source>
</evidence>
<keyword evidence="8 12" id="KW-0288">FMN</keyword>
<accession>A0AA96ZVZ8</accession>
<evidence type="ECO:0000256" key="6">
    <source>
        <dbReference type="ARBA" id="ARBA00022490"/>
    </source>
</evidence>
<evidence type="ECO:0000256" key="12">
    <source>
        <dbReference type="HAMAP-Rule" id="MF_00224"/>
    </source>
</evidence>
<evidence type="ECO:0000313" key="14">
    <source>
        <dbReference type="EMBL" id="WNY27440.1"/>
    </source>
</evidence>
<evidence type="ECO:0000256" key="9">
    <source>
        <dbReference type="ARBA" id="ARBA00022975"/>
    </source>
</evidence>
<evidence type="ECO:0000256" key="8">
    <source>
        <dbReference type="ARBA" id="ARBA00022643"/>
    </source>
</evidence>
<organism evidence="14 15">
    <name type="scientific">Methanolapillus ohkumae</name>
    <dbReference type="NCBI Taxonomy" id="3028298"/>
    <lineage>
        <taxon>Archaea</taxon>
        <taxon>Methanobacteriati</taxon>
        <taxon>Methanobacteriota</taxon>
        <taxon>Stenosarchaea group</taxon>
        <taxon>Methanomicrobia</taxon>
        <taxon>Methanosarcinales</taxon>
        <taxon>Methanosarcinaceae</taxon>
        <taxon>Methanolapillus</taxon>
    </lineage>
</organism>
<evidence type="ECO:0000313" key="15">
    <source>
        <dbReference type="Proteomes" id="UP001304970"/>
    </source>
</evidence>
<keyword evidence="15" id="KW-1185">Reference proteome</keyword>
<reference evidence="14 15" key="1">
    <citation type="submission" date="2023-07" db="EMBL/GenBank/DDBJ databases">
        <title>Closed genome sequence of Methanosarcinaceae archaeon Am2.</title>
        <authorList>
            <person name="Poehlein A."/>
            <person name="Protasov E."/>
            <person name="Platt K."/>
            <person name="Reeh H."/>
            <person name="Daniel R."/>
            <person name="Brune A."/>
        </authorList>
    </citation>
    <scope>NUCLEOTIDE SEQUENCE [LARGE SCALE GENOMIC DNA]</scope>
    <source>
        <strain evidence="14 15">Am2</strain>
    </source>
</reference>
<protein>
    <recommendedName>
        <fullName evidence="12">Dihydroorotate dehydrogenase</fullName>
        <shortName evidence="12">DHOD</shortName>
        <shortName evidence="12">DHODase</shortName>
        <shortName evidence="12">DHOdehase</shortName>
        <ecNumber evidence="12">1.3.-.-</ecNumber>
    </recommendedName>
</protein>